<evidence type="ECO:0000256" key="1">
    <source>
        <dbReference type="ARBA" id="ARBA00022490"/>
    </source>
</evidence>
<evidence type="ECO:0000259" key="7">
    <source>
        <dbReference type="SMART" id="SM00278"/>
    </source>
</evidence>
<dbReference type="HAMAP" id="MF_00031">
    <property type="entry name" value="DNA_HJ_migration_RuvA"/>
    <property type="match status" value="1"/>
</dbReference>
<keyword evidence="3 6" id="KW-0238">DNA-binding</keyword>
<reference evidence="8" key="1">
    <citation type="journal article" date="2021" name="PeerJ">
        <title>Extensive microbial diversity within the chicken gut microbiome revealed by metagenomics and culture.</title>
        <authorList>
            <person name="Gilroy R."/>
            <person name="Ravi A."/>
            <person name="Getino M."/>
            <person name="Pursley I."/>
            <person name="Horton D.L."/>
            <person name="Alikhan N.F."/>
            <person name="Baker D."/>
            <person name="Gharbi K."/>
            <person name="Hall N."/>
            <person name="Watson M."/>
            <person name="Adriaenssens E.M."/>
            <person name="Foster-Nyarko E."/>
            <person name="Jarju S."/>
            <person name="Secka A."/>
            <person name="Antonio M."/>
            <person name="Oren A."/>
            <person name="Chaudhuri R.R."/>
            <person name="La Ragione R."/>
            <person name="Hildebrand F."/>
            <person name="Pallen M.J."/>
        </authorList>
    </citation>
    <scope>NUCLEOTIDE SEQUENCE</scope>
    <source>
        <strain evidence="8">1345</strain>
    </source>
</reference>
<comment type="domain">
    <text evidence="6">Has three domains with a flexible linker between the domains II and III and assumes an 'L' shape. Domain III is highly mobile and contacts RuvB.</text>
</comment>
<dbReference type="GO" id="GO:0006281">
    <property type="term" value="P:DNA repair"/>
    <property type="evidence" value="ECO:0007669"/>
    <property type="project" value="UniProtKB-UniRule"/>
</dbReference>
<evidence type="ECO:0000256" key="5">
    <source>
        <dbReference type="ARBA" id="ARBA00023204"/>
    </source>
</evidence>
<evidence type="ECO:0000313" key="8">
    <source>
        <dbReference type="EMBL" id="HIY96544.1"/>
    </source>
</evidence>
<name>A0A9D1ZVJ5_9FIRM</name>
<dbReference type="GO" id="GO:0006310">
    <property type="term" value="P:DNA recombination"/>
    <property type="evidence" value="ECO:0007669"/>
    <property type="project" value="UniProtKB-UniRule"/>
</dbReference>
<keyword evidence="1 6" id="KW-0963">Cytoplasm</keyword>
<gene>
    <name evidence="6 8" type="primary">ruvA</name>
    <name evidence="8" type="ORF">H9729_02540</name>
</gene>
<dbReference type="GO" id="GO:0005737">
    <property type="term" value="C:cytoplasm"/>
    <property type="evidence" value="ECO:0007669"/>
    <property type="project" value="UniProtKB-SubCell"/>
</dbReference>
<comment type="subunit">
    <text evidence="6">Homotetramer. Forms an RuvA(8)-RuvB(12)-Holliday junction (HJ) complex. HJ DNA is sandwiched between 2 RuvA tetramers; dsDNA enters through RuvA and exits via RuvB. An RuvB hexamer assembles on each DNA strand where it exits the tetramer. Each RuvB hexamer is contacted by two RuvA subunits (via domain III) on 2 adjacent RuvB subunits; this complex drives branch migration. In the full resolvosome a probable DNA-RuvA(4)-RuvB(12)-RuvC(2) complex forms which resolves the HJ.</text>
</comment>
<dbReference type="Pfam" id="PF14520">
    <property type="entry name" value="HHH_5"/>
    <property type="match status" value="1"/>
</dbReference>
<dbReference type="SUPFAM" id="SSF50249">
    <property type="entry name" value="Nucleic acid-binding proteins"/>
    <property type="match status" value="1"/>
</dbReference>
<protein>
    <recommendedName>
        <fullName evidence="6">Holliday junction branch migration complex subunit RuvA</fullName>
    </recommendedName>
</protein>
<dbReference type="NCBIfam" id="TIGR00084">
    <property type="entry name" value="ruvA"/>
    <property type="match status" value="1"/>
</dbReference>
<feature type="domain" description="Helix-hairpin-helix DNA-binding motif class 1" evidence="7">
    <location>
        <begin position="107"/>
        <end position="126"/>
    </location>
</feature>
<dbReference type="Pfam" id="PF07499">
    <property type="entry name" value="RuvA_C"/>
    <property type="match status" value="1"/>
</dbReference>
<comment type="similarity">
    <text evidence="6">Belongs to the RuvA family.</text>
</comment>
<sequence length="202" mass="21284">MIGYLKGKVIYSEEGTVLLEVNGVGYELVCSGSLFAKLVTNGEGEAYTYLQVREDGVLLFGFVSPEEKNMFLKLISVSGVGPKMGIAILSGMNISDIAVAIATSDVKGLSAVKGLGKKTAERIILELREKVTAAEMMGAAKGGAKAPAAPVSEKLSDREEDAIVGLMSLGYTRAESVKAVKGAIERGAETMEEIIMTALKNM</sequence>
<dbReference type="GO" id="GO:0005524">
    <property type="term" value="F:ATP binding"/>
    <property type="evidence" value="ECO:0007669"/>
    <property type="project" value="InterPro"/>
</dbReference>
<evidence type="ECO:0000313" key="9">
    <source>
        <dbReference type="Proteomes" id="UP000886750"/>
    </source>
</evidence>
<reference evidence="8" key="2">
    <citation type="submission" date="2021-04" db="EMBL/GenBank/DDBJ databases">
        <authorList>
            <person name="Gilroy R."/>
        </authorList>
    </citation>
    <scope>NUCLEOTIDE SEQUENCE</scope>
    <source>
        <strain evidence="8">1345</strain>
    </source>
</reference>
<dbReference type="InterPro" id="IPR013849">
    <property type="entry name" value="DNA_helicase_Holl-junc_RuvA_I"/>
</dbReference>
<dbReference type="SUPFAM" id="SSF46929">
    <property type="entry name" value="DNA helicase RuvA subunit, C-terminal domain"/>
    <property type="match status" value="1"/>
</dbReference>
<evidence type="ECO:0000256" key="3">
    <source>
        <dbReference type="ARBA" id="ARBA00023125"/>
    </source>
</evidence>
<dbReference type="GO" id="GO:0048476">
    <property type="term" value="C:Holliday junction resolvase complex"/>
    <property type="evidence" value="ECO:0007669"/>
    <property type="project" value="UniProtKB-UniRule"/>
</dbReference>
<comment type="caution">
    <text evidence="6">Lacks conserved residue(s) required for the propagation of feature annotation.</text>
</comment>
<dbReference type="GO" id="GO:0000400">
    <property type="term" value="F:four-way junction DNA binding"/>
    <property type="evidence" value="ECO:0007669"/>
    <property type="project" value="UniProtKB-UniRule"/>
</dbReference>
<dbReference type="Gene3D" id="2.40.50.140">
    <property type="entry name" value="Nucleic acid-binding proteins"/>
    <property type="match status" value="1"/>
</dbReference>
<comment type="caution">
    <text evidence="8">The sequence shown here is derived from an EMBL/GenBank/DDBJ whole genome shotgun (WGS) entry which is preliminary data.</text>
</comment>
<dbReference type="AlphaFoldDB" id="A0A9D1ZVJ5"/>
<dbReference type="InterPro" id="IPR000085">
    <property type="entry name" value="RuvA"/>
</dbReference>
<dbReference type="GO" id="GO:0009379">
    <property type="term" value="C:Holliday junction helicase complex"/>
    <property type="evidence" value="ECO:0007669"/>
    <property type="project" value="InterPro"/>
</dbReference>
<dbReference type="InterPro" id="IPR010994">
    <property type="entry name" value="RuvA_2-like"/>
</dbReference>
<dbReference type="InterPro" id="IPR012340">
    <property type="entry name" value="NA-bd_OB-fold"/>
</dbReference>
<evidence type="ECO:0000256" key="4">
    <source>
        <dbReference type="ARBA" id="ARBA00023172"/>
    </source>
</evidence>
<dbReference type="Proteomes" id="UP000886750">
    <property type="component" value="Unassembled WGS sequence"/>
</dbReference>
<dbReference type="SMART" id="SM00278">
    <property type="entry name" value="HhH1"/>
    <property type="match status" value="2"/>
</dbReference>
<keyword evidence="2 6" id="KW-0227">DNA damage</keyword>
<dbReference type="Gene3D" id="1.10.8.10">
    <property type="entry name" value="DNA helicase RuvA subunit, C-terminal domain"/>
    <property type="match status" value="1"/>
</dbReference>
<feature type="region of interest" description="Domain III" evidence="6">
    <location>
        <begin position="156"/>
        <end position="202"/>
    </location>
</feature>
<dbReference type="InterPro" id="IPR036267">
    <property type="entry name" value="RuvA_C_sf"/>
</dbReference>
<dbReference type="GO" id="GO:0009378">
    <property type="term" value="F:four-way junction helicase activity"/>
    <property type="evidence" value="ECO:0007669"/>
    <property type="project" value="InterPro"/>
</dbReference>
<keyword evidence="4 6" id="KW-0233">DNA recombination</keyword>
<dbReference type="SUPFAM" id="SSF47781">
    <property type="entry name" value="RuvA domain 2-like"/>
    <property type="match status" value="1"/>
</dbReference>
<dbReference type="EMBL" id="DXCQ01000025">
    <property type="protein sequence ID" value="HIY96544.1"/>
    <property type="molecule type" value="Genomic_DNA"/>
</dbReference>
<feature type="domain" description="Helix-hairpin-helix DNA-binding motif class 1" evidence="7">
    <location>
        <begin position="72"/>
        <end position="91"/>
    </location>
</feature>
<comment type="subcellular location">
    <subcellularLocation>
        <location evidence="6">Cytoplasm</location>
    </subcellularLocation>
</comment>
<comment type="function">
    <text evidence="6">The RuvA-RuvB-RuvC complex processes Holliday junction (HJ) DNA during genetic recombination and DNA repair, while the RuvA-RuvB complex plays an important role in the rescue of blocked DNA replication forks via replication fork reversal (RFR). RuvA specifically binds to HJ cruciform DNA, conferring on it an open structure. The RuvB hexamer acts as an ATP-dependent pump, pulling dsDNA into and through the RuvAB complex. HJ branch migration allows RuvC to scan DNA until it finds its consensus sequence, where it cleaves and resolves the cruciform DNA.</text>
</comment>
<proteinExistence type="inferred from homology"/>
<dbReference type="InterPro" id="IPR011114">
    <property type="entry name" value="RuvA_C"/>
</dbReference>
<dbReference type="InterPro" id="IPR003583">
    <property type="entry name" value="Hlx-hairpin-Hlx_DNA-bd_motif"/>
</dbReference>
<dbReference type="Gene3D" id="1.10.150.20">
    <property type="entry name" value="5' to 3' exonuclease, C-terminal subdomain"/>
    <property type="match status" value="1"/>
</dbReference>
<accession>A0A9D1ZVJ5</accession>
<keyword evidence="5 6" id="KW-0234">DNA repair</keyword>
<dbReference type="CDD" id="cd14332">
    <property type="entry name" value="UBA_RuvA_C"/>
    <property type="match status" value="1"/>
</dbReference>
<evidence type="ECO:0000256" key="2">
    <source>
        <dbReference type="ARBA" id="ARBA00022763"/>
    </source>
</evidence>
<dbReference type="Pfam" id="PF01330">
    <property type="entry name" value="RuvA_N"/>
    <property type="match status" value="1"/>
</dbReference>
<evidence type="ECO:0000256" key="6">
    <source>
        <dbReference type="HAMAP-Rule" id="MF_00031"/>
    </source>
</evidence>
<organism evidence="8 9">
    <name type="scientific">Candidatus Borkfalkia excrementigallinarum</name>
    <dbReference type="NCBI Taxonomy" id="2838506"/>
    <lineage>
        <taxon>Bacteria</taxon>
        <taxon>Bacillati</taxon>
        <taxon>Bacillota</taxon>
        <taxon>Clostridia</taxon>
        <taxon>Christensenellales</taxon>
        <taxon>Christensenellaceae</taxon>
        <taxon>Candidatus Borkfalkia</taxon>
    </lineage>
</organism>